<dbReference type="InterPro" id="IPR036047">
    <property type="entry name" value="F-box-like_dom_sf"/>
</dbReference>
<evidence type="ECO:0008006" key="3">
    <source>
        <dbReference type="Google" id="ProtNLM"/>
    </source>
</evidence>
<keyword evidence="2" id="KW-1185">Reference proteome</keyword>
<reference evidence="1" key="1">
    <citation type="journal article" date="2020" name="Fungal Divers.">
        <title>Resolving the Mortierellaceae phylogeny through synthesis of multi-gene phylogenetics and phylogenomics.</title>
        <authorList>
            <person name="Vandepol N."/>
            <person name="Liber J."/>
            <person name="Desiro A."/>
            <person name="Na H."/>
            <person name="Kennedy M."/>
            <person name="Barry K."/>
            <person name="Grigoriev I.V."/>
            <person name="Miller A.N."/>
            <person name="O'Donnell K."/>
            <person name="Stajich J.E."/>
            <person name="Bonito G."/>
        </authorList>
    </citation>
    <scope>NUCLEOTIDE SEQUENCE</scope>
    <source>
        <strain evidence="1">NRRL 28262</strain>
    </source>
</reference>
<sequence length="138" mass="16007">MDSSSTSTQPIGLKRPSPLGIPELLERILSHVDPYTLGSGVLLVSREWNAAGRGYLKHAEYAWPDRLGEGEDFDRLFEMLPWITRLRWMSEYDYSARDDKKKWWALLLTALEKMASNLQLSKRIYEIQLCFEMRLSGP</sequence>
<dbReference type="Proteomes" id="UP001194580">
    <property type="component" value="Unassembled WGS sequence"/>
</dbReference>
<gene>
    <name evidence="1" type="ORF">BGZ95_003210</name>
</gene>
<accession>A0AAD4H9D7</accession>
<dbReference type="EMBL" id="JAAAIL010000172">
    <property type="protein sequence ID" value="KAG0278766.1"/>
    <property type="molecule type" value="Genomic_DNA"/>
</dbReference>
<dbReference type="AlphaFoldDB" id="A0AAD4H9D7"/>
<organism evidence="1 2">
    <name type="scientific">Linnemannia exigua</name>
    <dbReference type="NCBI Taxonomy" id="604196"/>
    <lineage>
        <taxon>Eukaryota</taxon>
        <taxon>Fungi</taxon>
        <taxon>Fungi incertae sedis</taxon>
        <taxon>Mucoromycota</taxon>
        <taxon>Mortierellomycotina</taxon>
        <taxon>Mortierellomycetes</taxon>
        <taxon>Mortierellales</taxon>
        <taxon>Mortierellaceae</taxon>
        <taxon>Linnemannia</taxon>
    </lineage>
</organism>
<protein>
    <recommendedName>
        <fullName evidence="3">F-box domain-containing protein</fullName>
    </recommendedName>
</protein>
<proteinExistence type="predicted"/>
<evidence type="ECO:0000313" key="1">
    <source>
        <dbReference type="EMBL" id="KAG0278766.1"/>
    </source>
</evidence>
<dbReference type="CDD" id="cd09917">
    <property type="entry name" value="F-box_SF"/>
    <property type="match status" value="1"/>
</dbReference>
<dbReference type="SUPFAM" id="SSF81383">
    <property type="entry name" value="F-box domain"/>
    <property type="match status" value="1"/>
</dbReference>
<evidence type="ECO:0000313" key="2">
    <source>
        <dbReference type="Proteomes" id="UP001194580"/>
    </source>
</evidence>
<comment type="caution">
    <text evidence="1">The sequence shown here is derived from an EMBL/GenBank/DDBJ whole genome shotgun (WGS) entry which is preliminary data.</text>
</comment>
<name>A0AAD4H9D7_9FUNG</name>